<evidence type="ECO:0000256" key="3">
    <source>
        <dbReference type="ARBA" id="ARBA00023136"/>
    </source>
</evidence>
<evidence type="ECO:0000256" key="6">
    <source>
        <dbReference type="SAM" id="SignalP"/>
    </source>
</evidence>
<organism evidence="7 8">
    <name type="scientific">Lederbergia graminis</name>
    <dbReference type="NCBI Taxonomy" id="735518"/>
    <lineage>
        <taxon>Bacteria</taxon>
        <taxon>Bacillati</taxon>
        <taxon>Bacillota</taxon>
        <taxon>Bacilli</taxon>
        <taxon>Bacillales</taxon>
        <taxon>Bacillaceae</taxon>
        <taxon>Lederbergia</taxon>
    </lineage>
</organism>
<keyword evidence="5" id="KW-0449">Lipoprotein</keyword>
<keyword evidence="3" id="KW-0472">Membrane</keyword>
<name>A0ABW0LGZ6_9BACI</name>
<feature type="signal peptide" evidence="6">
    <location>
        <begin position="1"/>
        <end position="19"/>
    </location>
</feature>
<sequence length="451" mass="51408">MNKKFSILAFLLIFSLLLAACSGGGKKESNGSKNGEDKKDEGLAPVEMLHDSSLEGEITVWSWGAWEEQIEIFNELYPNIKVNLVQQEIGALHDNLQTTLTAGKGAPDVSHVLNVDRYGTPGLLEDLLDPQYDMGRYKHLAEPYVWERWMSLDGKRLLAPPWDIGSGVFYYREDIYEQMGLPSDPEELGEFLQDPENVFQAAQTLAANDIYMYEFRDSPAIQYGDAVGYFDENLNYMRNDERMIELLDHVKRGVQLGWAPQLSAFFSEEGNNLLKQGKIASLPVASNAYQQFSRVVPEQSGKWRATKMPFGVNVSLVGSSWVIPSQSQQKDAAFAFVEFMSVNEEAWKLYQEGGIQTGWKHIAELPWYQEYENEYFGGQKDFAFYNTLVPELPVRRYTPLDGAAWPLYIDKINESIDKNIDSRTTLQQIEDNTMKQLESDIEKLKEEYGIE</sequence>
<dbReference type="PROSITE" id="PS51257">
    <property type="entry name" value="PROKAR_LIPOPROTEIN"/>
    <property type="match status" value="1"/>
</dbReference>
<evidence type="ECO:0000256" key="5">
    <source>
        <dbReference type="ARBA" id="ARBA00023288"/>
    </source>
</evidence>
<dbReference type="EMBL" id="JBHSMC010000010">
    <property type="protein sequence ID" value="MFC5464620.1"/>
    <property type="molecule type" value="Genomic_DNA"/>
</dbReference>
<dbReference type="PANTHER" id="PTHR43649:SF33">
    <property type="entry name" value="POLYGALACTURONAN_RHAMNOGALACTURONAN-BINDING PROTEIN YTCQ"/>
    <property type="match status" value="1"/>
</dbReference>
<dbReference type="PANTHER" id="PTHR43649">
    <property type="entry name" value="ARABINOSE-BINDING PROTEIN-RELATED"/>
    <property type="match status" value="1"/>
</dbReference>
<evidence type="ECO:0000256" key="4">
    <source>
        <dbReference type="ARBA" id="ARBA00023139"/>
    </source>
</evidence>
<keyword evidence="8" id="KW-1185">Reference proteome</keyword>
<feature type="chain" id="PRO_5046321205" evidence="6">
    <location>
        <begin position="20"/>
        <end position="451"/>
    </location>
</feature>
<evidence type="ECO:0000313" key="8">
    <source>
        <dbReference type="Proteomes" id="UP001596147"/>
    </source>
</evidence>
<proteinExistence type="predicted"/>
<accession>A0ABW0LGZ6</accession>
<dbReference type="Pfam" id="PF13416">
    <property type="entry name" value="SBP_bac_8"/>
    <property type="match status" value="1"/>
</dbReference>
<dbReference type="Proteomes" id="UP001596147">
    <property type="component" value="Unassembled WGS sequence"/>
</dbReference>
<dbReference type="InterPro" id="IPR050490">
    <property type="entry name" value="Bact_solute-bd_prot1"/>
</dbReference>
<evidence type="ECO:0000313" key="7">
    <source>
        <dbReference type="EMBL" id="MFC5464620.1"/>
    </source>
</evidence>
<keyword evidence="4" id="KW-0564">Palmitate</keyword>
<comment type="caution">
    <text evidence="7">The sequence shown here is derived from an EMBL/GenBank/DDBJ whole genome shotgun (WGS) entry which is preliminary data.</text>
</comment>
<gene>
    <name evidence="7" type="ORF">ACFPM4_07630</name>
</gene>
<dbReference type="RefSeq" id="WP_382349719.1">
    <property type="nucleotide sequence ID" value="NZ_JBHSMC010000010.1"/>
</dbReference>
<reference evidence="8" key="1">
    <citation type="journal article" date="2019" name="Int. J. Syst. Evol. Microbiol.">
        <title>The Global Catalogue of Microorganisms (GCM) 10K type strain sequencing project: providing services to taxonomists for standard genome sequencing and annotation.</title>
        <authorList>
            <consortium name="The Broad Institute Genomics Platform"/>
            <consortium name="The Broad Institute Genome Sequencing Center for Infectious Disease"/>
            <person name="Wu L."/>
            <person name="Ma J."/>
        </authorList>
    </citation>
    <scope>NUCLEOTIDE SEQUENCE [LARGE SCALE GENOMIC DNA]</scope>
    <source>
        <strain evidence="8">CGMCC 1.12237</strain>
    </source>
</reference>
<dbReference type="Gene3D" id="3.40.190.10">
    <property type="entry name" value="Periplasmic binding protein-like II"/>
    <property type="match status" value="1"/>
</dbReference>
<protein>
    <submittedName>
        <fullName evidence="7">ABC transporter substrate-binding protein</fullName>
    </submittedName>
</protein>
<dbReference type="InterPro" id="IPR006059">
    <property type="entry name" value="SBP"/>
</dbReference>
<keyword evidence="1" id="KW-1003">Cell membrane</keyword>
<dbReference type="SUPFAM" id="SSF53850">
    <property type="entry name" value="Periplasmic binding protein-like II"/>
    <property type="match status" value="1"/>
</dbReference>
<evidence type="ECO:0000256" key="1">
    <source>
        <dbReference type="ARBA" id="ARBA00022475"/>
    </source>
</evidence>
<evidence type="ECO:0000256" key="2">
    <source>
        <dbReference type="ARBA" id="ARBA00022729"/>
    </source>
</evidence>
<keyword evidence="2 6" id="KW-0732">Signal</keyword>